<evidence type="ECO:0000256" key="1">
    <source>
        <dbReference type="ARBA" id="ARBA00006768"/>
    </source>
</evidence>
<evidence type="ECO:0000256" key="6">
    <source>
        <dbReference type="SAM" id="MobiDB-lite"/>
    </source>
</evidence>
<accession>A0A0G3EIR4</accession>
<dbReference type="InterPro" id="IPR017045">
    <property type="entry name" value="Malt_Pase/Glycosyl_Hdrlase"/>
</dbReference>
<dbReference type="RefSeq" id="WP_052882026.1">
    <property type="nucleotide sequence ID" value="NZ_CP010904.1"/>
</dbReference>
<dbReference type="SUPFAM" id="SSF48208">
    <property type="entry name" value="Six-hairpin glycosidases"/>
    <property type="match status" value="1"/>
</dbReference>
<dbReference type="InterPro" id="IPR005195">
    <property type="entry name" value="Glyco_hydro_65_M"/>
</dbReference>
<dbReference type="InterPro" id="IPR011013">
    <property type="entry name" value="Gal_mutarotase_sf_dom"/>
</dbReference>
<dbReference type="STRING" id="1307763.L21SP4_01480"/>
<feature type="domain" description="Glycoside hydrolase family 65 central catalytic" evidence="7">
    <location>
        <begin position="334"/>
        <end position="693"/>
    </location>
</feature>
<dbReference type="InterPro" id="IPR005196">
    <property type="entry name" value="Glyco_hydro_65_N"/>
</dbReference>
<dbReference type="Gene3D" id="2.60.420.10">
    <property type="entry name" value="Maltose phosphorylase, domain 3"/>
    <property type="match status" value="1"/>
</dbReference>
<keyword evidence="11" id="KW-1185">Reference proteome</keyword>
<evidence type="ECO:0000259" key="7">
    <source>
        <dbReference type="Pfam" id="PF03632"/>
    </source>
</evidence>
<evidence type="ECO:0000256" key="2">
    <source>
        <dbReference type="ARBA" id="ARBA00022676"/>
    </source>
</evidence>
<dbReference type="PANTHER" id="PTHR11051">
    <property type="entry name" value="GLYCOSYL HYDROLASE-RELATED"/>
    <property type="match status" value="1"/>
</dbReference>
<dbReference type="PATRIC" id="fig|1609981.3.peg.1538"/>
<dbReference type="SUPFAM" id="SSF74650">
    <property type="entry name" value="Galactose mutarotase-like"/>
    <property type="match status" value="1"/>
</dbReference>
<feature type="active site" description="Proton donor" evidence="4">
    <location>
        <position position="499"/>
    </location>
</feature>
<dbReference type="InterPro" id="IPR005194">
    <property type="entry name" value="Glyco_hydro_65_C"/>
</dbReference>
<dbReference type="InterPro" id="IPR012341">
    <property type="entry name" value="6hp_glycosidase-like_sf"/>
</dbReference>
<dbReference type="GO" id="GO:0004553">
    <property type="term" value="F:hydrolase activity, hydrolyzing O-glycosyl compounds"/>
    <property type="evidence" value="ECO:0007669"/>
    <property type="project" value="TreeGrafter"/>
</dbReference>
<feature type="domain" description="Glycoside hydrolase family 65 N-terminal" evidence="9">
    <location>
        <begin position="21"/>
        <end position="278"/>
    </location>
</feature>
<dbReference type="GO" id="GO:0005975">
    <property type="term" value="P:carbohydrate metabolic process"/>
    <property type="evidence" value="ECO:0007669"/>
    <property type="project" value="InterPro"/>
</dbReference>
<evidence type="ECO:0000259" key="9">
    <source>
        <dbReference type="Pfam" id="PF03636"/>
    </source>
</evidence>
<feature type="binding site" evidence="5">
    <location>
        <begin position="605"/>
        <end position="606"/>
    </location>
    <ligand>
        <name>substrate</name>
    </ligand>
</feature>
<name>A0A0G3EIR4_9BACT</name>
<keyword evidence="3 10" id="KW-0808">Transferase</keyword>
<feature type="region of interest" description="Disordered" evidence="6">
    <location>
        <begin position="753"/>
        <end position="778"/>
    </location>
</feature>
<proteinExistence type="inferred from homology"/>
<dbReference type="EMBL" id="CP010904">
    <property type="protein sequence ID" value="AKJ64725.1"/>
    <property type="molecule type" value="Genomic_DNA"/>
</dbReference>
<reference evidence="11" key="1">
    <citation type="submission" date="2015-02" db="EMBL/GenBank/DDBJ databases">
        <title>Description and complete genome sequence of the first cultured representative of the subdivision 5 of the Verrucomicrobia phylum.</title>
        <authorList>
            <person name="Spring S."/>
            <person name="Bunk B."/>
            <person name="Sproer C."/>
            <person name="Klenk H.-P."/>
        </authorList>
    </citation>
    <scope>NUCLEOTIDE SEQUENCE [LARGE SCALE GENOMIC DNA]</scope>
    <source>
        <strain evidence="11">L21-Fru-AB</strain>
    </source>
</reference>
<dbReference type="PANTHER" id="PTHR11051:SF8">
    <property type="entry name" value="PROTEIN-GLUCOSYLGALACTOSYLHYDROXYLYSINE GLUCOSIDASE"/>
    <property type="match status" value="1"/>
</dbReference>
<organism evidence="10 11">
    <name type="scientific">Kiritimatiella glycovorans</name>
    <dbReference type="NCBI Taxonomy" id="1307763"/>
    <lineage>
        <taxon>Bacteria</taxon>
        <taxon>Pseudomonadati</taxon>
        <taxon>Kiritimatiellota</taxon>
        <taxon>Kiritimatiellia</taxon>
        <taxon>Kiritimatiellales</taxon>
        <taxon>Kiritimatiellaceae</taxon>
        <taxon>Kiritimatiella</taxon>
    </lineage>
</organism>
<dbReference type="GO" id="GO:0033831">
    <property type="term" value="F:kojibiose phosphorylase activity"/>
    <property type="evidence" value="ECO:0007669"/>
    <property type="project" value="UniProtKB-EC"/>
</dbReference>
<dbReference type="PIRSF" id="PIRSF036289">
    <property type="entry name" value="Glycosyl_hydrolase_malt_phosph"/>
    <property type="match status" value="1"/>
</dbReference>
<dbReference type="InterPro" id="IPR037018">
    <property type="entry name" value="GH65_N"/>
</dbReference>
<dbReference type="Gene3D" id="1.50.10.10">
    <property type="match status" value="1"/>
</dbReference>
<evidence type="ECO:0000256" key="4">
    <source>
        <dbReference type="PIRSR" id="PIRSR036289-50"/>
    </source>
</evidence>
<dbReference type="Pfam" id="PF03636">
    <property type="entry name" value="Glyco_hydro_65N"/>
    <property type="match status" value="1"/>
</dbReference>
<dbReference type="Pfam" id="PF03633">
    <property type="entry name" value="Glyco_hydro_65C"/>
    <property type="match status" value="1"/>
</dbReference>
<dbReference type="InterPro" id="IPR008928">
    <property type="entry name" value="6-hairpin_glycosidase_sf"/>
</dbReference>
<dbReference type="KEGG" id="vbl:L21SP4_01480"/>
<protein>
    <submittedName>
        <fullName evidence="10">Kojibiose phosphorylase</fullName>
        <ecNumber evidence="10">2.4.1.230</ecNumber>
    </submittedName>
</protein>
<comment type="similarity">
    <text evidence="1">Belongs to the glycosyl hydrolase 65 family.</text>
</comment>
<dbReference type="AlphaFoldDB" id="A0A0G3EIR4"/>
<evidence type="ECO:0000256" key="3">
    <source>
        <dbReference type="ARBA" id="ARBA00022679"/>
    </source>
</evidence>
<gene>
    <name evidence="10" type="primary">kojP_2</name>
    <name evidence="10" type="ORF">L21SP4_01480</name>
</gene>
<sequence length="778" mass="88201">MTDGEKDIAASADAAGWTIEEHSYHPAREPLGGTQYCIGNGYMGLRGSYEELGTKDVQGLFVAGVFHRRLRKQFCRADTFCRKQYIFDEEAMTTPEEICEIQNLPDPLFVQMQVHDRPFRLWDGELLEYRRRLDLRTGELVRTVRRDDGEGRITRFEFRRFCGMDRRHLIMQRICVTPENHDAVLAFRSGIDAGLNDTCEDTIHEEAEDGFTLRSTLPSTGVSVFQAVRHRILADGRPADPAWSRGERLRRHTASTRLEVAKGETVVLEKSCALYSSRDPDLDDPAEAAVELADRAAAEGYDAAFGSHAEAWRRLWRETDIRIENGPDDQRMIRFAIFHLIIASPHPDSSVSIAAKSLSGYGYGGCVFWDDDINLAPFYQWALPEYARSHHRYRTRMLDAAREYAQSEGREGARYPWQSSVSGHEHAPVSINCSRTQIHVVPDVAHSIFRYAATSGDREFLYRHGLEAAVESSRYMMQRLVRHEAEDRYEIHGVGGPDEYHPITNNNAYTNWTTAEVLLRTADALDALRAEDADRARELEARLQLRDGEPARWREAGQKMFRPVDETTGLIPQCDGFFDLQDDWERVGSDWGGPGAEYHRCKGIKQPDVILLLTLFPEQFERRHWVANWDYYERFILHGSSLSPSIHALAAAKIGLVQRARYYFRLAGSFDFEDYNNDSEAGIHIGNCGGLWQAAIYGFAGLELRGDTLYFDPHLPEEWGAISFRLHFRGQAVDAAVRSGGVEIRADESNPAPVRIGGFGRTDEVRAGETKELTGHAS</sequence>
<feature type="compositionally biased region" description="Basic and acidic residues" evidence="6">
    <location>
        <begin position="761"/>
        <end position="778"/>
    </location>
</feature>
<evidence type="ECO:0000313" key="10">
    <source>
        <dbReference type="EMBL" id="AKJ64725.1"/>
    </source>
</evidence>
<feature type="binding site" evidence="5">
    <location>
        <begin position="369"/>
        <end position="370"/>
    </location>
    <ligand>
        <name>substrate</name>
    </ligand>
</feature>
<evidence type="ECO:0000313" key="11">
    <source>
        <dbReference type="Proteomes" id="UP000035268"/>
    </source>
</evidence>
<dbReference type="EC" id="2.4.1.230" evidence="10"/>
<feature type="domain" description="Glycoside hydrolase family 65 C-terminal" evidence="8">
    <location>
        <begin position="702"/>
        <end position="758"/>
    </location>
</feature>
<dbReference type="GO" id="GO:0030246">
    <property type="term" value="F:carbohydrate binding"/>
    <property type="evidence" value="ECO:0007669"/>
    <property type="project" value="InterPro"/>
</dbReference>
<dbReference type="OrthoDB" id="9758855at2"/>
<evidence type="ECO:0000259" key="8">
    <source>
        <dbReference type="Pfam" id="PF03633"/>
    </source>
</evidence>
<dbReference type="Proteomes" id="UP000035268">
    <property type="component" value="Chromosome"/>
</dbReference>
<dbReference type="Pfam" id="PF03632">
    <property type="entry name" value="Glyco_hydro_65m"/>
    <property type="match status" value="1"/>
</dbReference>
<reference evidence="10 11" key="2">
    <citation type="journal article" date="2016" name="ISME J.">
        <title>Characterization of the first cultured representative of Verrucomicrobia subdivision 5 indicates the proposal of a novel phylum.</title>
        <authorList>
            <person name="Spring S."/>
            <person name="Bunk B."/>
            <person name="Sproer C."/>
            <person name="Schumann P."/>
            <person name="Rohde M."/>
            <person name="Tindall B.J."/>
            <person name="Klenk H.P."/>
        </authorList>
    </citation>
    <scope>NUCLEOTIDE SEQUENCE [LARGE SCALE GENOMIC DNA]</scope>
    <source>
        <strain evidence="10 11">L21-Fru-AB</strain>
    </source>
</reference>
<evidence type="ECO:0000256" key="5">
    <source>
        <dbReference type="PIRSR" id="PIRSR036289-51"/>
    </source>
</evidence>
<keyword evidence="2 10" id="KW-0328">Glycosyltransferase</keyword>
<dbReference type="Gene3D" id="2.70.98.40">
    <property type="entry name" value="Glycoside hydrolase, family 65, N-terminal domain"/>
    <property type="match status" value="1"/>
</dbReference>